<dbReference type="InterPro" id="IPR001567">
    <property type="entry name" value="Pept_M3A_M3B_dom"/>
</dbReference>
<dbReference type="Gene3D" id="1.20.140.70">
    <property type="entry name" value="Oligopeptidase f, N-terminal domain"/>
    <property type="match status" value="1"/>
</dbReference>
<evidence type="ECO:0000256" key="3">
    <source>
        <dbReference type="ARBA" id="ARBA00022801"/>
    </source>
</evidence>
<dbReference type="InterPro" id="IPR042088">
    <property type="entry name" value="OligoPept_F_C"/>
</dbReference>
<dbReference type="GO" id="GO:0006508">
    <property type="term" value="P:proteolysis"/>
    <property type="evidence" value="ECO:0007669"/>
    <property type="project" value="UniProtKB-KW"/>
</dbReference>
<organism evidence="9 10">
    <name type="scientific">Aerococcus kribbianus</name>
    <dbReference type="NCBI Taxonomy" id="2999064"/>
    <lineage>
        <taxon>Bacteria</taxon>
        <taxon>Bacillati</taxon>
        <taxon>Bacillota</taxon>
        <taxon>Bacilli</taxon>
        <taxon>Lactobacillales</taxon>
        <taxon>Aerococcaceae</taxon>
        <taxon>Aerococcus</taxon>
    </lineage>
</organism>
<evidence type="ECO:0000256" key="4">
    <source>
        <dbReference type="ARBA" id="ARBA00022833"/>
    </source>
</evidence>
<comment type="caution">
    <text evidence="9">The sequence shown here is derived from an EMBL/GenBank/DDBJ whole genome shotgun (WGS) entry which is preliminary data.</text>
</comment>
<dbReference type="InterPro" id="IPR013647">
    <property type="entry name" value="OligopepF_N_dom"/>
</dbReference>
<dbReference type="InterPro" id="IPR001333">
    <property type="entry name" value="Peptidase_M32_Taq"/>
</dbReference>
<sequence>MTTINETWDFDSLYPGGLKGHAYQEHLKQLSQERDQIIECLTDFDITANDAQESLVTCLDAVAHFNESALHAGTFAQMVADADMTDDYAQAMRLKVDDLVKPFKIAYGKFVKTFNVIDDHSWQQLIDHPSLAPLAFVLNEERDQAKRLLGDEAEALLANLNSDGMAGWAGIYDTTSANLTISVDLTDGHHDFSVGQAMNRMYGDPNPANRAAIFDAWEAAFDDRGPVFADIINHLAGYRLTVQSAHNYDHFLAEALEYNRMQKATLEAMWQAVDQGKTIFIEFLRQKQALLALDQLNWQDVDAPLVFDSEPTISYDYNQACEFVVEQFATFGPKLAKFAQNALDNRWVEAEDREGKRPGGYCTELPLVNESRIFMTFTGSASDTSTLAHELGHAFHSHVMNEESYWNKNYAMNVAETASTFAETIVANANLAKAKSAKQRLQLLNVKLENATAMFLNIRSRFLFETAFYEERRQGFVGHQRLNDLMTEAQSKAYGDVLDQWHPHFWASKLHFFMDDVPFYNFPYTFGYLFSLGLYAQYLKAPENFEERYIALLQDTGKMTVEDLAAKHLGVDLTQPDFWQAGVALAAEDAKAFITESKELLN</sequence>
<evidence type="ECO:0000313" key="10">
    <source>
        <dbReference type="Proteomes" id="UP001146670"/>
    </source>
</evidence>
<keyword evidence="3 6" id="KW-0378">Hydrolase</keyword>
<evidence type="ECO:0000256" key="5">
    <source>
        <dbReference type="ARBA" id="ARBA00023049"/>
    </source>
</evidence>
<name>A0A9X3JG74_9LACT</name>
<dbReference type="GO" id="GO:0046872">
    <property type="term" value="F:metal ion binding"/>
    <property type="evidence" value="ECO:0007669"/>
    <property type="project" value="UniProtKB-UniRule"/>
</dbReference>
<proteinExistence type="inferred from homology"/>
<dbReference type="PANTHER" id="PTHR34217:SF1">
    <property type="entry name" value="CARBOXYPEPTIDASE 1"/>
    <property type="match status" value="1"/>
</dbReference>
<dbReference type="Gene3D" id="1.10.1370.20">
    <property type="entry name" value="Oligoendopeptidase f, C-terminal domain"/>
    <property type="match status" value="1"/>
</dbReference>
<dbReference type="AlphaFoldDB" id="A0A9X3JG74"/>
<dbReference type="InterPro" id="IPR011977">
    <property type="entry name" value="Pept_M3B_clade3"/>
</dbReference>
<dbReference type="SUPFAM" id="SSF55486">
    <property type="entry name" value="Metalloproteases ('zincins'), catalytic domain"/>
    <property type="match status" value="1"/>
</dbReference>
<dbReference type="InterPro" id="IPR034006">
    <property type="entry name" value="M3B_PepF_2"/>
</dbReference>
<evidence type="ECO:0000313" key="9">
    <source>
        <dbReference type="EMBL" id="MCZ0726060.1"/>
    </source>
</evidence>
<dbReference type="Proteomes" id="UP001146670">
    <property type="component" value="Unassembled WGS sequence"/>
</dbReference>
<evidence type="ECO:0000256" key="1">
    <source>
        <dbReference type="ARBA" id="ARBA00022670"/>
    </source>
</evidence>
<dbReference type="CDD" id="cd09607">
    <property type="entry name" value="M3B_PepF"/>
    <property type="match status" value="1"/>
</dbReference>
<dbReference type="EMBL" id="JAPRFR010000002">
    <property type="protein sequence ID" value="MCZ0726060.1"/>
    <property type="molecule type" value="Genomic_DNA"/>
</dbReference>
<dbReference type="GO" id="GO:0004222">
    <property type="term" value="F:metalloendopeptidase activity"/>
    <property type="evidence" value="ECO:0007669"/>
    <property type="project" value="InterPro"/>
</dbReference>
<evidence type="ECO:0000259" key="7">
    <source>
        <dbReference type="Pfam" id="PF01432"/>
    </source>
</evidence>
<keyword evidence="2 6" id="KW-0479">Metal-binding</keyword>
<protein>
    <submittedName>
        <fullName evidence="9">M3 family oligoendopeptidase</fullName>
    </submittedName>
</protein>
<keyword evidence="10" id="KW-1185">Reference proteome</keyword>
<accession>A0A9X3JG74</accession>
<reference evidence="9" key="1">
    <citation type="submission" date="2022-12" db="EMBL/GenBank/DDBJ databases">
        <title>Description and comparative metabolic analysis of Aerococcus sp. nov., isolated from the feces of a pig.</title>
        <authorList>
            <person name="Chang Y.-H."/>
        </authorList>
    </citation>
    <scope>NUCLEOTIDE SEQUENCE</scope>
    <source>
        <strain evidence="9">YH-aer222</strain>
    </source>
</reference>
<dbReference type="NCBIfam" id="TIGR02290">
    <property type="entry name" value="M3_fam_3"/>
    <property type="match status" value="1"/>
</dbReference>
<gene>
    <name evidence="9" type="ORF">OW157_05670</name>
</gene>
<evidence type="ECO:0000259" key="8">
    <source>
        <dbReference type="Pfam" id="PF08439"/>
    </source>
</evidence>
<keyword evidence="5 6" id="KW-0482">Metalloprotease</keyword>
<evidence type="ECO:0000256" key="2">
    <source>
        <dbReference type="ARBA" id="ARBA00022723"/>
    </source>
</evidence>
<comment type="similarity">
    <text evidence="6">Belongs to the peptidase M3 family.</text>
</comment>
<dbReference type="RefSeq" id="WP_268752387.1">
    <property type="nucleotide sequence ID" value="NZ_JAPRFQ010000002.1"/>
</dbReference>
<keyword evidence="1 6" id="KW-0645">Protease</keyword>
<dbReference type="PANTHER" id="PTHR34217">
    <property type="entry name" value="METAL-DEPENDENT CARBOXYPEPTIDASE"/>
    <property type="match status" value="1"/>
</dbReference>
<keyword evidence="4 6" id="KW-0862">Zinc</keyword>
<feature type="domain" description="Oligopeptidase F N-terminal" evidence="8">
    <location>
        <begin position="116"/>
        <end position="180"/>
    </location>
</feature>
<evidence type="ECO:0000256" key="6">
    <source>
        <dbReference type="RuleBase" id="RU003435"/>
    </source>
</evidence>
<dbReference type="GO" id="GO:0004181">
    <property type="term" value="F:metallocarboxypeptidase activity"/>
    <property type="evidence" value="ECO:0007669"/>
    <property type="project" value="InterPro"/>
</dbReference>
<dbReference type="Pfam" id="PF01432">
    <property type="entry name" value="Peptidase_M3"/>
    <property type="match status" value="1"/>
</dbReference>
<feature type="domain" description="Peptidase M3A/M3B catalytic" evidence="7">
    <location>
        <begin position="204"/>
        <end position="582"/>
    </location>
</feature>
<dbReference type="Pfam" id="PF08439">
    <property type="entry name" value="Peptidase_M3_N"/>
    <property type="match status" value="1"/>
</dbReference>
<comment type="cofactor">
    <cofactor evidence="6">
        <name>Zn(2+)</name>
        <dbReference type="ChEBI" id="CHEBI:29105"/>
    </cofactor>
    <text evidence="6">Binds 1 zinc ion.</text>
</comment>